<dbReference type="EMBL" id="AMQM01000029">
    <property type="status" value="NOT_ANNOTATED_CDS"/>
    <property type="molecule type" value="Genomic_DNA"/>
</dbReference>
<reference evidence="5 7" key="2">
    <citation type="journal article" date="2013" name="Nature">
        <title>Insights into bilaterian evolution from three spiralian genomes.</title>
        <authorList>
            <person name="Simakov O."/>
            <person name="Marletaz F."/>
            <person name="Cho S.J."/>
            <person name="Edsinger-Gonzales E."/>
            <person name="Havlak P."/>
            <person name="Hellsten U."/>
            <person name="Kuo D.H."/>
            <person name="Larsson T."/>
            <person name="Lv J."/>
            <person name="Arendt D."/>
            <person name="Savage R."/>
            <person name="Osoegawa K."/>
            <person name="de Jong P."/>
            <person name="Grimwood J."/>
            <person name="Chapman J.A."/>
            <person name="Shapiro H."/>
            <person name="Aerts A."/>
            <person name="Otillar R.P."/>
            <person name="Terry A.Y."/>
            <person name="Boore J.L."/>
            <person name="Grigoriev I.V."/>
            <person name="Lindberg D.R."/>
            <person name="Seaver E.C."/>
            <person name="Weisblat D.A."/>
            <person name="Putnam N.H."/>
            <person name="Rokhsar D.S."/>
        </authorList>
    </citation>
    <scope>NUCLEOTIDE SEQUENCE</scope>
</reference>
<dbReference type="STRING" id="6412.T1EDR6"/>
<dbReference type="RefSeq" id="XP_009008739.1">
    <property type="nucleotide sequence ID" value="XM_009010491.1"/>
</dbReference>
<dbReference type="InParanoid" id="T1EDR6"/>
<feature type="domain" description="Hydantoinase A/oxoprolinase" evidence="2">
    <location>
        <begin position="230"/>
        <end position="527"/>
    </location>
</feature>
<comment type="similarity">
    <text evidence="1">Belongs to the oxoprolinase family.</text>
</comment>
<dbReference type="AlphaFoldDB" id="T1EDR6"/>
<organism evidence="6 7">
    <name type="scientific">Helobdella robusta</name>
    <name type="common">Californian leech</name>
    <dbReference type="NCBI Taxonomy" id="6412"/>
    <lineage>
        <taxon>Eukaryota</taxon>
        <taxon>Metazoa</taxon>
        <taxon>Spiralia</taxon>
        <taxon>Lophotrochozoa</taxon>
        <taxon>Annelida</taxon>
        <taxon>Clitellata</taxon>
        <taxon>Hirudinea</taxon>
        <taxon>Rhynchobdellida</taxon>
        <taxon>Glossiphoniidae</taxon>
        <taxon>Helobdella</taxon>
    </lineage>
</organism>
<evidence type="ECO:0000259" key="3">
    <source>
        <dbReference type="Pfam" id="PF02538"/>
    </source>
</evidence>
<dbReference type="Pfam" id="PF02538">
    <property type="entry name" value="Hydantoinase_B"/>
    <property type="match status" value="1"/>
</dbReference>
<dbReference type="InterPro" id="IPR045079">
    <property type="entry name" value="Oxoprolinase-like"/>
</dbReference>
<proteinExistence type="inferred from homology"/>
<dbReference type="PANTHER" id="PTHR11365">
    <property type="entry name" value="5-OXOPROLINASE RELATED"/>
    <property type="match status" value="1"/>
</dbReference>
<reference evidence="6" key="3">
    <citation type="submission" date="2015-06" db="UniProtKB">
        <authorList>
            <consortium name="EnsemblMetazoa"/>
        </authorList>
    </citation>
    <scope>IDENTIFICATION</scope>
</reference>
<evidence type="ECO:0000313" key="7">
    <source>
        <dbReference type="Proteomes" id="UP000015101"/>
    </source>
</evidence>
<evidence type="ECO:0000259" key="2">
    <source>
        <dbReference type="Pfam" id="PF01968"/>
    </source>
</evidence>
<keyword evidence="7" id="KW-1185">Reference proteome</keyword>
<dbReference type="Proteomes" id="UP000015101">
    <property type="component" value="Unassembled WGS sequence"/>
</dbReference>
<dbReference type="OrthoDB" id="3643at2759"/>
<dbReference type="InterPro" id="IPR002821">
    <property type="entry name" value="Hydantoinase_A"/>
</dbReference>
<dbReference type="GO" id="GO:0006749">
    <property type="term" value="P:glutathione metabolic process"/>
    <property type="evidence" value="ECO:0000318"/>
    <property type="project" value="GO_Central"/>
</dbReference>
<dbReference type="PANTHER" id="PTHR11365:SF2">
    <property type="entry name" value="5-OXOPROLINASE"/>
    <property type="match status" value="1"/>
</dbReference>
<dbReference type="Pfam" id="PF01968">
    <property type="entry name" value="Hydantoinase_A"/>
    <property type="match status" value="1"/>
</dbReference>
<dbReference type="FunCoup" id="T1EDR6">
    <property type="interactions" value="355"/>
</dbReference>
<dbReference type="EnsemblMetazoa" id="HelroT105203">
    <property type="protein sequence ID" value="HelroP105203"/>
    <property type="gene ID" value="HelroG105203"/>
</dbReference>
<dbReference type="HOGENOM" id="CLU_002157_0_0_1"/>
<dbReference type="KEGG" id="hro:HELRODRAFT_105203"/>
<evidence type="ECO:0000313" key="6">
    <source>
        <dbReference type="EnsemblMetazoa" id="HelroP105203"/>
    </source>
</evidence>
<protein>
    <recommendedName>
        <fullName evidence="8">5-oxoprolinase</fullName>
    </recommendedName>
</protein>
<dbReference type="eggNOG" id="KOG1939">
    <property type="taxonomic scope" value="Eukaryota"/>
</dbReference>
<feature type="domain" description="Hydantoinase/oxoprolinase N-terminal" evidence="4">
    <location>
        <begin position="6"/>
        <end position="210"/>
    </location>
</feature>
<dbReference type="InterPro" id="IPR008040">
    <property type="entry name" value="Hydant_A_N"/>
</dbReference>
<evidence type="ECO:0008006" key="8">
    <source>
        <dbReference type="Google" id="ProtNLM"/>
    </source>
</evidence>
<dbReference type="GeneID" id="20194718"/>
<dbReference type="EMBL" id="KB095811">
    <property type="protein sequence ID" value="ESO12019.1"/>
    <property type="molecule type" value="Genomic_DNA"/>
</dbReference>
<dbReference type="CTD" id="20194718"/>
<name>T1EDR6_HELRO</name>
<feature type="domain" description="Hydantoinase B/oxoprolinase" evidence="3">
    <location>
        <begin position="735"/>
        <end position="1254"/>
    </location>
</feature>
<dbReference type="GO" id="GO:0017168">
    <property type="term" value="F:5-oxoprolinase (ATP-hydrolyzing) activity"/>
    <property type="evidence" value="ECO:0000318"/>
    <property type="project" value="GO_Central"/>
</dbReference>
<dbReference type="EMBL" id="AMQM01000030">
    <property type="status" value="NOT_ANNOTATED_CDS"/>
    <property type="molecule type" value="Genomic_DNA"/>
</dbReference>
<dbReference type="InterPro" id="IPR003692">
    <property type="entry name" value="Hydantoinase_B"/>
</dbReference>
<gene>
    <name evidence="6" type="primary">20194718</name>
    <name evidence="5" type="ORF">HELRODRAFT_105203</name>
</gene>
<dbReference type="GO" id="GO:0005829">
    <property type="term" value="C:cytosol"/>
    <property type="evidence" value="ECO:0000318"/>
    <property type="project" value="GO_Central"/>
</dbReference>
<evidence type="ECO:0000259" key="4">
    <source>
        <dbReference type="Pfam" id="PF05378"/>
    </source>
</evidence>
<dbReference type="EMBL" id="AMQM01000028">
    <property type="status" value="NOT_ANNOTATED_CDS"/>
    <property type="molecule type" value="Genomic_DNA"/>
</dbReference>
<sequence length="1257" mass="138061">MHGFVFSIDRGGTFTDLWARCPNGNTHVLKLLSEDPRNYADAPTEGIRRILEKELGIKLMRNQPINGDFIEWIRMGTTVATNALLERKGERIAVIITKGFKDVFMIGDQSRNNLFNLNIENMDILYDDIVEINERIVLKQDSCQLNTTFKTVEANTGEKLEIWEEIDMESVKELLLNIWKKGIRHLAVALVHSYLYNAHEKLVEKIAYEIGFVSVTLSSESCPMAKLVPRGSTAIVDAYLTPCLKTYISNFLKGFINLPFSKVLFMQSNGGLTHLESFTGSRAIMSGPAGGVVGYAKTTYNKETNTPVIGFDMGGTSTDVSRYAGNFEEIIENMINKIKILVPQLNIQTVAAGGGSILSLRNGMFIVGPESASAHPGPVSYRKGGPLTVTDANLILGRIIPDYFPKVFGESEDESLDVSAALTAFQSLTDQINSFNKQNGISADFSTEQVALGFINVANESMCRPIRSLTEGQGYDTSNHILSCFGGAGGQHACAMAKLLGIKTIFIHKYSGLLSAFGLALADVVVENQQPSSLCYREDSFAWIDARVDEMISKCNNELLLKGFTIENIENEVIFHMRYEGTDCALICSKGPKRYDKYSCSKDNLDTYFVEKFNQEFGFILEGRHVVVESLRIKGIGRSSIKVDYEKQENAQTLTQPETVKNILLVFFDCGYLATPLYVLSQLATQQIIDGPAVIIDQNSTILVERDCQAYVTEERDIIIKVGKVQKLSMNVSLDPIKLSIFSHRFMSIAEQMGRVLQRTAISTNIKERLDFSCALFGDDGGLVANAPHIPVHLGAMQQAVQYQMQSLGDDLKDGTVILSNHPCAGGSHLPDLTVITPVFYKDCTRPVFFVACRGHHADIGGSTPGSMPSNSTSIHEEGAVFKSFPLIKNHSFNEQELIEALNAPSTHPGCTGSRNVSDNISDLRAQVAANNKGILLVLELIEEYGLNVVQAYMNYIQSTAQYAVRNLMKNVGLKIKDSKKVLTGEDKMDGGFTVRLTVTINESNGSAIFDFSGSSYEVYGNLNAPKAVTYSAIIYCLRCMIGQEIPLNQGCLEPITVIIPDGSILNPSEEAAVVGGNVLTSQRIVDVIFKTFQVCAASQGCMNNITFGDNKMGYYETVAGGSGAGPNWHGRSGVHTHMTNTRITDVEILEKRYPVVLKTFAINEGTGGIGEFKGGDGLIREMLFRKNLILSVLTERRVFQPYGLNGGYPGKCGSNYLIRDNKMINIGGKNTVPVKPWDVFKLKTPGGGGYGQPKQH</sequence>
<accession>T1EDR6</accession>
<reference evidence="7" key="1">
    <citation type="submission" date="2012-12" db="EMBL/GenBank/DDBJ databases">
        <authorList>
            <person name="Hellsten U."/>
            <person name="Grimwood J."/>
            <person name="Chapman J.A."/>
            <person name="Shapiro H."/>
            <person name="Aerts A."/>
            <person name="Otillar R.P."/>
            <person name="Terry A.Y."/>
            <person name="Boore J.L."/>
            <person name="Simakov O."/>
            <person name="Marletaz F."/>
            <person name="Cho S.-J."/>
            <person name="Edsinger-Gonzales E."/>
            <person name="Havlak P."/>
            <person name="Kuo D.-H."/>
            <person name="Larsson T."/>
            <person name="Lv J."/>
            <person name="Arendt D."/>
            <person name="Savage R."/>
            <person name="Osoegawa K."/>
            <person name="de Jong P."/>
            <person name="Lindberg D.R."/>
            <person name="Seaver E.C."/>
            <person name="Weisblat D.A."/>
            <person name="Putnam N.H."/>
            <person name="Grigoriev I.V."/>
            <person name="Rokhsar D.S."/>
        </authorList>
    </citation>
    <scope>NUCLEOTIDE SEQUENCE</scope>
</reference>
<dbReference type="Pfam" id="PF05378">
    <property type="entry name" value="Hydant_A_N"/>
    <property type="match status" value="1"/>
</dbReference>
<evidence type="ECO:0000313" key="5">
    <source>
        <dbReference type="EMBL" id="ESO12019.1"/>
    </source>
</evidence>
<dbReference type="OMA" id="TDCNVML"/>
<evidence type="ECO:0000256" key="1">
    <source>
        <dbReference type="ARBA" id="ARBA00010403"/>
    </source>
</evidence>